<dbReference type="Proteomes" id="UP001156484">
    <property type="component" value="Chromosome"/>
</dbReference>
<sequence length="350" mass="39140">MLDFVYYPVSAVLWFWHKIFGSVLGADSGFAWALSVMFLVFTLRLLLLRPAIGQVRTTRRMQRLRPQLDALKKHYGDDRQRLALETQKLRKEHDVNILGGCLPPLVQIPVFLGLYHVLRSFNRTGTGLGQLGMTAEENANTPNYVFSVADVQSFLDARLFGVPISVAIRTPETVLESFGAHGGVPTVGNIAAVAVPLMVIASLATHFNARAAAARQNPELASPATVVLHRISMWVFPLGALVFGPVLMIAVLLYWVSNNLWTYAQQHLVYARVEREEDERHRRREEHRAQQAPEHSEQQAGRHRAPEPEEHGAEQPEVHGAERPGDHGAERPGDHGAERPGRHRAEQPEE</sequence>
<name>A0ACD4DJB4_9NOCA</name>
<accession>A0ACD4DJB4</accession>
<evidence type="ECO:0000313" key="1">
    <source>
        <dbReference type="EMBL" id="UYP20126.1"/>
    </source>
</evidence>
<evidence type="ECO:0000313" key="2">
    <source>
        <dbReference type="Proteomes" id="UP001156484"/>
    </source>
</evidence>
<proteinExistence type="predicted"/>
<protein>
    <submittedName>
        <fullName evidence="1">Membrane protein insertase YidC</fullName>
    </submittedName>
</protein>
<keyword evidence="2" id="KW-1185">Reference proteome</keyword>
<dbReference type="EMBL" id="CP107551">
    <property type="protein sequence ID" value="UYP20126.1"/>
    <property type="molecule type" value="Genomic_DNA"/>
</dbReference>
<reference evidence="1" key="1">
    <citation type="submission" date="2022-10" db="EMBL/GenBank/DDBJ databases">
        <title>Rhodococcus ferula Z13 complete genome.</title>
        <authorList>
            <person name="Long X."/>
            <person name="Zang M."/>
        </authorList>
    </citation>
    <scope>NUCLEOTIDE SEQUENCE</scope>
    <source>
        <strain evidence="1">Z13</strain>
    </source>
</reference>
<gene>
    <name evidence="1" type="primary">yidC</name>
    <name evidence="1" type="ORF">OED52_06170</name>
</gene>
<organism evidence="1 2">
    <name type="scientific">Rhodococcus sacchari</name>
    <dbReference type="NCBI Taxonomy" id="2962047"/>
    <lineage>
        <taxon>Bacteria</taxon>
        <taxon>Bacillati</taxon>
        <taxon>Actinomycetota</taxon>
        <taxon>Actinomycetes</taxon>
        <taxon>Mycobacteriales</taxon>
        <taxon>Nocardiaceae</taxon>
        <taxon>Rhodococcus</taxon>
    </lineage>
</organism>